<keyword evidence="2" id="KW-1185">Reference proteome</keyword>
<sequence length="403" mass="45376">MDFSFFSQARELFQETSEEKEQRDIAGFPAIEAVMPSLPSRRNASIIDRLTSQLGQHNPFTKPVNAKEDKVWLLDNTASQPASSQPWRAEFTAAYFVRHTGKDASKFVADVCEKIGLVEGDEKEKIVAERLQPLLDYILPAHTVNVSIAGTLRTMGPSDRNGVSNNIIEIPGDYKDGQSITSHAVGIANATPVTTTFATATGWAVISDIDDTIKYTLTPSPLGILQQTFAEPFSPISGMPEAYQKIQAQLNNPPFWYLSASPYNLYPFLKEFRDRYYPPGPLFLREASWWNLAGFLGSLTKGTQAYKVSEMEKIHKNFPKRTFLCIGDSTQSDPESYGEIARKYPDWVGHIFIRKVTGVEPMDEMKKNAPERFERAFRDIDRAKWTVFEDPAELEEKIKTLGI</sequence>
<evidence type="ECO:0000313" key="1">
    <source>
        <dbReference type="EMBL" id="KAK3065378.1"/>
    </source>
</evidence>
<dbReference type="EMBL" id="JAWDJW010006337">
    <property type="protein sequence ID" value="KAK3065378.1"/>
    <property type="molecule type" value="Genomic_DNA"/>
</dbReference>
<name>A0ACC3DD74_9PEZI</name>
<protein>
    <submittedName>
        <fullName evidence="1">Uncharacterized protein</fullName>
    </submittedName>
</protein>
<reference evidence="1" key="1">
    <citation type="submission" date="2024-09" db="EMBL/GenBank/DDBJ databases">
        <title>Black Yeasts Isolated from many extreme environments.</title>
        <authorList>
            <person name="Coleine C."/>
            <person name="Stajich J.E."/>
            <person name="Selbmann L."/>
        </authorList>
    </citation>
    <scope>NUCLEOTIDE SEQUENCE</scope>
    <source>
        <strain evidence="1">CCFEE 5737</strain>
    </source>
</reference>
<evidence type="ECO:0000313" key="2">
    <source>
        <dbReference type="Proteomes" id="UP001186974"/>
    </source>
</evidence>
<gene>
    <name evidence="1" type="ORF">LTS18_011901</name>
</gene>
<comment type="caution">
    <text evidence="1">The sequence shown here is derived from an EMBL/GenBank/DDBJ whole genome shotgun (WGS) entry which is preliminary data.</text>
</comment>
<dbReference type="Proteomes" id="UP001186974">
    <property type="component" value="Unassembled WGS sequence"/>
</dbReference>
<accession>A0ACC3DD74</accession>
<organism evidence="1 2">
    <name type="scientific">Coniosporium uncinatum</name>
    <dbReference type="NCBI Taxonomy" id="93489"/>
    <lineage>
        <taxon>Eukaryota</taxon>
        <taxon>Fungi</taxon>
        <taxon>Dikarya</taxon>
        <taxon>Ascomycota</taxon>
        <taxon>Pezizomycotina</taxon>
        <taxon>Dothideomycetes</taxon>
        <taxon>Dothideomycetes incertae sedis</taxon>
        <taxon>Coniosporium</taxon>
    </lineage>
</organism>
<proteinExistence type="predicted"/>